<dbReference type="GO" id="GO:0006826">
    <property type="term" value="P:iron ion transport"/>
    <property type="evidence" value="ECO:0007669"/>
    <property type="project" value="UniProtKB-KW"/>
</dbReference>
<comment type="caution">
    <text evidence="16">The sequence shown here is derived from an EMBL/GenBank/DDBJ whole genome shotgun (WGS) entry which is preliminary data.</text>
</comment>
<dbReference type="InterPro" id="IPR012910">
    <property type="entry name" value="Plug_dom"/>
</dbReference>
<feature type="compositionally biased region" description="Gly residues" evidence="12">
    <location>
        <begin position="226"/>
        <end position="237"/>
    </location>
</feature>
<keyword evidence="2" id="KW-0813">Transport</keyword>
<dbReference type="Pfam" id="PF07715">
    <property type="entry name" value="Plug"/>
    <property type="match status" value="1"/>
</dbReference>
<sequence>MNKKNLIPVCTLISMGVVAPVSSASNLIEEVVVTAQKREQNLQEVGIAITAFSGDQLEAMGVEQSIDIAAFSPGVHISGNLAGQNTQFSIRGVTQNDFNDIIEAPNAAYLDEGYLAVAQAQTFAVFDIERVEILKGPQGTLFGRNATGGLVHYISKKPSFERSEGYVDITYGQFDTDADAGQYTLEAAAGGPLTDTLAARAALRYNRQDGYLNNLYPQFDPAPGSPGAGSPGAGAGADMGDDDTLAGRVTFLLRPNEDMDVTFSGNYASSEVATGPYQSKSTIAVFDGDPNAGGELINVIDTPANETRSSIIQGTDLDGGVDIIDGDGPVGGTPFTPLTRPVPGGDLFGYIDPDGDDFNTSSDFAFDDQGFVDTWGVNARLEWALSNDVVFTAITDFKDYEKLLFIDVDAAPGNQLANYAGVDATSFTQELRWSGESGNSRWVGGFFYLNIDNESDNGLKAPDNSIVFNAFGAPFDIGVVSSLETDSYSLFGQLEYDLTESLSATFGLRVIREEKDFQTEIGFLISNGNFTVNEGDFLPDVPLPGAPFTADLDSSDTLWTGKVQLDWQAGEDLLIYAGINRGVKAGSFNAPLLGAFLGAGGNPALPYDEEILLSYEAGFKATFRDGRTRLNGTAFYYDYSDYQAFLFVGVGGVVINADADNYGIELDLQTSLGQGLDAIFSLAWFDATVKDVPLRAGSPLPPRDVDPTYAPELQANAILRYEWPALGGMMHVRGDASYSDEFFYNLRNFDADKFDSYVMVNAGVGWTSSDEKWQLDFKLENLTDERAGVQGFDLATLCGCNEVAYRAPRWYGFSVKREF</sequence>
<keyword evidence="5" id="KW-0812">Transmembrane</keyword>
<keyword evidence="10" id="KW-0998">Cell outer membrane</keyword>
<evidence type="ECO:0000259" key="14">
    <source>
        <dbReference type="Pfam" id="PF00593"/>
    </source>
</evidence>
<evidence type="ECO:0000256" key="7">
    <source>
        <dbReference type="ARBA" id="ARBA00023065"/>
    </source>
</evidence>
<comment type="subcellular location">
    <subcellularLocation>
        <location evidence="1">Cell outer membrane</location>
        <topology evidence="1">Multi-pass membrane protein</topology>
    </subcellularLocation>
</comment>
<keyword evidence="4" id="KW-0410">Iron transport</keyword>
<dbReference type="RefSeq" id="WP_142928457.1">
    <property type="nucleotide sequence ID" value="NZ_ML660098.1"/>
</dbReference>
<dbReference type="Gene3D" id="2.40.170.20">
    <property type="entry name" value="TonB-dependent receptor, beta-barrel domain"/>
    <property type="match status" value="2"/>
</dbReference>
<dbReference type="PANTHER" id="PTHR32552:SF81">
    <property type="entry name" value="TONB-DEPENDENT OUTER MEMBRANE RECEPTOR"/>
    <property type="match status" value="1"/>
</dbReference>
<protein>
    <submittedName>
        <fullName evidence="16">TonB-dependent receptor</fullName>
    </submittedName>
</protein>
<evidence type="ECO:0000256" key="1">
    <source>
        <dbReference type="ARBA" id="ARBA00004571"/>
    </source>
</evidence>
<evidence type="ECO:0000256" key="2">
    <source>
        <dbReference type="ARBA" id="ARBA00022448"/>
    </source>
</evidence>
<dbReference type="EMBL" id="VHSG01000019">
    <property type="protein sequence ID" value="TQV72727.1"/>
    <property type="molecule type" value="Genomic_DNA"/>
</dbReference>
<dbReference type="InterPro" id="IPR039426">
    <property type="entry name" value="TonB-dep_rcpt-like"/>
</dbReference>
<evidence type="ECO:0000256" key="11">
    <source>
        <dbReference type="RuleBase" id="RU003357"/>
    </source>
</evidence>
<evidence type="ECO:0000256" key="12">
    <source>
        <dbReference type="SAM" id="MobiDB-lite"/>
    </source>
</evidence>
<keyword evidence="8 11" id="KW-0798">TonB box</keyword>
<dbReference type="SUPFAM" id="SSF56935">
    <property type="entry name" value="Porins"/>
    <property type="match status" value="1"/>
</dbReference>
<evidence type="ECO:0000256" key="13">
    <source>
        <dbReference type="SAM" id="SignalP"/>
    </source>
</evidence>
<evidence type="ECO:0000256" key="5">
    <source>
        <dbReference type="ARBA" id="ARBA00022692"/>
    </source>
</evidence>
<evidence type="ECO:0000256" key="8">
    <source>
        <dbReference type="ARBA" id="ARBA00023077"/>
    </source>
</evidence>
<dbReference type="OrthoDB" id="7051185at2"/>
<keyword evidence="6" id="KW-0408">Iron</keyword>
<reference evidence="16 17" key="1">
    <citation type="submission" date="2019-06" db="EMBL/GenBank/DDBJ databases">
        <title>Whole genome sequence for Cellvibrionaceae sp. R142.</title>
        <authorList>
            <person name="Wang G."/>
        </authorList>
    </citation>
    <scope>NUCLEOTIDE SEQUENCE [LARGE SCALE GENOMIC DNA]</scope>
    <source>
        <strain evidence="16 17">R142</strain>
    </source>
</reference>
<feature type="domain" description="TonB-dependent receptor-like beta-barrel" evidence="14">
    <location>
        <begin position="331"/>
        <end position="782"/>
    </location>
</feature>
<evidence type="ECO:0000256" key="6">
    <source>
        <dbReference type="ARBA" id="ARBA00023004"/>
    </source>
</evidence>
<keyword evidence="13" id="KW-0732">Signal</keyword>
<keyword evidence="7" id="KW-0406">Ion transport</keyword>
<keyword evidence="17" id="KW-1185">Reference proteome</keyword>
<feature type="region of interest" description="Disordered" evidence="12">
    <location>
        <begin position="218"/>
        <end position="240"/>
    </location>
</feature>
<evidence type="ECO:0000313" key="17">
    <source>
        <dbReference type="Proteomes" id="UP000319732"/>
    </source>
</evidence>
<dbReference type="GO" id="GO:0009279">
    <property type="term" value="C:cell outer membrane"/>
    <property type="evidence" value="ECO:0007669"/>
    <property type="project" value="UniProtKB-SubCell"/>
</dbReference>
<feature type="domain" description="TonB-dependent receptor plug" evidence="15">
    <location>
        <begin position="42"/>
        <end position="149"/>
    </location>
</feature>
<dbReference type="AlphaFoldDB" id="A0A545T666"/>
<evidence type="ECO:0000259" key="15">
    <source>
        <dbReference type="Pfam" id="PF07715"/>
    </source>
</evidence>
<evidence type="ECO:0000256" key="4">
    <source>
        <dbReference type="ARBA" id="ARBA00022496"/>
    </source>
</evidence>
<evidence type="ECO:0000313" key="16">
    <source>
        <dbReference type="EMBL" id="TQV72727.1"/>
    </source>
</evidence>
<keyword evidence="9 11" id="KW-0472">Membrane</keyword>
<comment type="similarity">
    <text evidence="11">Belongs to the TonB-dependent receptor family.</text>
</comment>
<evidence type="ECO:0000256" key="3">
    <source>
        <dbReference type="ARBA" id="ARBA00022452"/>
    </source>
</evidence>
<keyword evidence="3" id="KW-1134">Transmembrane beta strand</keyword>
<evidence type="ECO:0000256" key="9">
    <source>
        <dbReference type="ARBA" id="ARBA00023136"/>
    </source>
</evidence>
<dbReference type="Pfam" id="PF00593">
    <property type="entry name" value="TonB_dep_Rec_b-barrel"/>
    <property type="match status" value="1"/>
</dbReference>
<feature type="signal peptide" evidence="13">
    <location>
        <begin position="1"/>
        <end position="23"/>
    </location>
</feature>
<gene>
    <name evidence="16" type="ORF">FKG94_18755</name>
</gene>
<organism evidence="16 17">
    <name type="scientific">Exilibacterium tricleocarpae</name>
    <dbReference type="NCBI Taxonomy" id="2591008"/>
    <lineage>
        <taxon>Bacteria</taxon>
        <taxon>Pseudomonadati</taxon>
        <taxon>Pseudomonadota</taxon>
        <taxon>Gammaproteobacteria</taxon>
        <taxon>Cellvibrionales</taxon>
        <taxon>Cellvibrionaceae</taxon>
        <taxon>Exilibacterium</taxon>
    </lineage>
</organism>
<dbReference type="InterPro" id="IPR000531">
    <property type="entry name" value="Beta-barrel_TonB"/>
</dbReference>
<accession>A0A545T666</accession>
<evidence type="ECO:0000256" key="10">
    <source>
        <dbReference type="ARBA" id="ARBA00023237"/>
    </source>
</evidence>
<dbReference type="PANTHER" id="PTHR32552">
    <property type="entry name" value="FERRICHROME IRON RECEPTOR-RELATED"/>
    <property type="match status" value="1"/>
</dbReference>
<name>A0A545T666_9GAMM</name>
<keyword evidence="16" id="KW-0675">Receptor</keyword>
<dbReference type="Proteomes" id="UP000319732">
    <property type="component" value="Unassembled WGS sequence"/>
</dbReference>
<dbReference type="InterPro" id="IPR036942">
    <property type="entry name" value="Beta-barrel_TonB_sf"/>
</dbReference>
<proteinExistence type="inferred from homology"/>
<feature type="chain" id="PRO_5021701635" evidence="13">
    <location>
        <begin position="24"/>
        <end position="819"/>
    </location>
</feature>